<dbReference type="SUPFAM" id="SSF52009">
    <property type="entry name" value="Phosphohistidine domain"/>
    <property type="match status" value="1"/>
</dbReference>
<dbReference type="InterPro" id="IPR002192">
    <property type="entry name" value="PPDK_AMP/ATP-bd"/>
</dbReference>
<dbReference type="GO" id="GO:0008654">
    <property type="term" value="P:phospholipid biosynthetic process"/>
    <property type="evidence" value="ECO:0007669"/>
    <property type="project" value="UniProtKB-KW"/>
</dbReference>
<gene>
    <name evidence="14" type="ORF">AsFPU1_0027</name>
</gene>
<keyword evidence="4 11" id="KW-0812">Transmembrane</keyword>
<dbReference type="RefSeq" id="WP_124974015.1">
    <property type="nucleotide sequence ID" value="NZ_BDQK01000001.1"/>
</dbReference>
<feature type="transmembrane region" description="Helical" evidence="11">
    <location>
        <begin position="43"/>
        <end position="62"/>
    </location>
</feature>
<evidence type="ECO:0000256" key="6">
    <source>
        <dbReference type="ARBA" id="ARBA00023098"/>
    </source>
</evidence>
<dbReference type="PANTHER" id="PTHR43615:SF1">
    <property type="entry name" value="PPDK_N DOMAIN-CONTAINING PROTEIN"/>
    <property type="match status" value="1"/>
</dbReference>
<keyword evidence="5 11" id="KW-1133">Transmembrane helix</keyword>
<dbReference type="Pfam" id="PF00391">
    <property type="entry name" value="PEP-utilizers"/>
    <property type="match status" value="1"/>
</dbReference>
<dbReference type="InterPro" id="IPR051549">
    <property type="entry name" value="PEP_Utilizing_Enz"/>
</dbReference>
<keyword evidence="10" id="KW-0175">Coiled coil</keyword>
<dbReference type="SUPFAM" id="SSF56059">
    <property type="entry name" value="Glutathione synthetase ATP-binding domain-like"/>
    <property type="match status" value="1"/>
</dbReference>
<protein>
    <recommendedName>
        <fullName evidence="16">Phosphoenolpyruvate synthase</fullName>
    </recommendedName>
</protein>
<accession>A0A401IBI2</accession>
<dbReference type="InterPro" id="IPR008279">
    <property type="entry name" value="PEP-util_enz_mobile_dom"/>
</dbReference>
<dbReference type="InterPro" id="IPR036637">
    <property type="entry name" value="Phosphohistidine_dom_sf"/>
</dbReference>
<keyword evidence="9" id="KW-1208">Phospholipid metabolism</keyword>
<organism evidence="14 15">
    <name type="scientific">Aphanothece sacrum FPU1</name>
    <dbReference type="NCBI Taxonomy" id="1920663"/>
    <lineage>
        <taxon>Bacteria</taxon>
        <taxon>Bacillati</taxon>
        <taxon>Cyanobacteriota</taxon>
        <taxon>Cyanophyceae</taxon>
        <taxon>Oscillatoriophycideae</taxon>
        <taxon>Chroococcales</taxon>
        <taxon>Aphanothecaceae</taxon>
        <taxon>Aphanothece</taxon>
    </lineage>
</organism>
<dbReference type="Gene3D" id="3.50.30.10">
    <property type="entry name" value="Phosphohistidine domain"/>
    <property type="match status" value="1"/>
</dbReference>
<dbReference type="Proteomes" id="UP000287247">
    <property type="component" value="Unassembled WGS sequence"/>
</dbReference>
<evidence type="ECO:0000256" key="3">
    <source>
        <dbReference type="ARBA" id="ARBA00022679"/>
    </source>
</evidence>
<dbReference type="GO" id="GO:0005886">
    <property type="term" value="C:plasma membrane"/>
    <property type="evidence" value="ECO:0007669"/>
    <property type="project" value="InterPro"/>
</dbReference>
<dbReference type="Pfam" id="PF01326">
    <property type="entry name" value="PPDK_N"/>
    <property type="match status" value="1"/>
</dbReference>
<name>A0A401IBI2_APHSA</name>
<dbReference type="GO" id="GO:0016301">
    <property type="term" value="F:kinase activity"/>
    <property type="evidence" value="ECO:0007669"/>
    <property type="project" value="InterPro"/>
</dbReference>
<evidence type="ECO:0000259" key="12">
    <source>
        <dbReference type="Pfam" id="PF00391"/>
    </source>
</evidence>
<keyword evidence="6" id="KW-0443">Lipid metabolism</keyword>
<keyword evidence="15" id="KW-1185">Reference proteome</keyword>
<sequence length="965" mass="108380">MLSIWGSLLIFLFCPLLGGLPLIEWITHFFTGQKLSTLGTKNVSVSAAFYHGGTFVGILCVLSEAGKGIISVLLARHFFPEQPVWELISLIALIVGRYWMGKGAGTTNLFWGIMVHDWQANLLTTLISGGSFTIIRDRFIGRLVTLFLLAFILTVRHSGDSNYVIMSWILVGLVAWIFQKIPDDLDLPETGVNSSKKMFKFFRGDQAILSLNNLLKPQKVGQKAATLSYLKRLGYQVPDGWILLPGDDPQPLLDYLDPQIHYPLVVRSSAIGEDSETASAAGQYRTILNVNNPEVLKAAIIDCFTSYNNGNAVQYRQDRGQDEQGMVVLIQIQVKGVFSGVAFSRDPVNPVNDIVVVEALPGEAKRVVSGQFTPEQYRVMIQRFEDNDVITIESLPDQVSGDIPPQLIEMVASLTRDIEDLYHGIPQDIEWSYDGQQLWLLQARSITTLQPIWTRKIASEVIPGVIHPLTWSINRPLTCGVWGDLFTLVLGKKTQGLDFNETATLHYQQAYFNATLLGSIFQRMGLPADSLEFLLRGEKFSKPPLISTLQNTPGLLRLFKAESKLEKDFNQEYTTLFEPTLTRLFNQSLNDLSESQLLDRIETILLVLKRATYYSILAPLSLALRQTILKVSAQDLDNRYTPEIASIKALENLASQTIYLIDINGIETQESLFLSLENHPDGHMIIENFQHILEEYGYLSDIATDISIPRWKDNSASVKKIFTQLLINQNSLEQKLSSSRKIRNWKITQVQKRLNLKGKVTEIYSQLLAQLRWSFLAIGELFHHRELIKDINNIFLLTHEEIIQLIESTENDLQNNISQLLEQRQREFEENQKLTNIPYVVYGNITPTPVKLTPSPLNSKQQLRGIGASPGKVEGIVKICKNLQYLGEIEPNTILVVPYTDSGWGPWLARASGIIAEVGGSLSHGAIIAREYGIPAVMNIHHATQLLKDGQIIRLDGQLGIIEIL</sequence>
<evidence type="ECO:0000256" key="5">
    <source>
        <dbReference type="ARBA" id="ARBA00022989"/>
    </source>
</evidence>
<feature type="transmembrane region" description="Helical" evidence="11">
    <location>
        <begin position="83"/>
        <end position="100"/>
    </location>
</feature>
<dbReference type="InterPro" id="IPR003811">
    <property type="entry name" value="G3P_acylTferase_PlsY"/>
</dbReference>
<keyword evidence="8" id="KW-0594">Phospholipid biosynthesis</keyword>
<dbReference type="Pfam" id="PF02660">
    <property type="entry name" value="G3P_acyltransf"/>
    <property type="match status" value="1"/>
</dbReference>
<dbReference type="PANTHER" id="PTHR43615">
    <property type="entry name" value="PHOSPHOENOLPYRUVATE SYNTHASE-RELATED"/>
    <property type="match status" value="1"/>
</dbReference>
<evidence type="ECO:0008006" key="16">
    <source>
        <dbReference type="Google" id="ProtNLM"/>
    </source>
</evidence>
<feature type="domain" description="Pyruvate phosphate dikinase AMP/ATP-binding" evidence="13">
    <location>
        <begin position="262"/>
        <end position="450"/>
    </location>
</feature>
<dbReference type="EMBL" id="BDQK01000001">
    <property type="protein sequence ID" value="GBF78638.1"/>
    <property type="molecule type" value="Genomic_DNA"/>
</dbReference>
<evidence type="ECO:0000313" key="15">
    <source>
        <dbReference type="Proteomes" id="UP000287247"/>
    </source>
</evidence>
<dbReference type="SMART" id="SM01207">
    <property type="entry name" value="G3P_acyltransf"/>
    <property type="match status" value="1"/>
</dbReference>
<dbReference type="GO" id="GO:0005524">
    <property type="term" value="F:ATP binding"/>
    <property type="evidence" value="ECO:0007669"/>
    <property type="project" value="InterPro"/>
</dbReference>
<evidence type="ECO:0000256" key="2">
    <source>
        <dbReference type="ARBA" id="ARBA00022516"/>
    </source>
</evidence>
<keyword evidence="7 11" id="KW-0472">Membrane</keyword>
<evidence type="ECO:0000256" key="8">
    <source>
        <dbReference type="ARBA" id="ARBA00023209"/>
    </source>
</evidence>
<dbReference type="Gene3D" id="3.30.470.20">
    <property type="entry name" value="ATP-grasp fold, B domain"/>
    <property type="match status" value="1"/>
</dbReference>
<evidence type="ECO:0000256" key="11">
    <source>
        <dbReference type="SAM" id="Phobius"/>
    </source>
</evidence>
<comment type="caution">
    <text evidence="14">The sequence shown here is derived from an EMBL/GenBank/DDBJ whole genome shotgun (WGS) entry which is preliminary data.</text>
</comment>
<proteinExistence type="predicted"/>
<evidence type="ECO:0000256" key="9">
    <source>
        <dbReference type="ARBA" id="ARBA00023264"/>
    </source>
</evidence>
<feature type="transmembrane region" description="Helical" evidence="11">
    <location>
        <begin position="162"/>
        <end position="178"/>
    </location>
</feature>
<feature type="domain" description="PEP-utilising enzyme mobile" evidence="12">
    <location>
        <begin position="889"/>
        <end position="960"/>
    </location>
</feature>
<evidence type="ECO:0000256" key="4">
    <source>
        <dbReference type="ARBA" id="ARBA00022692"/>
    </source>
</evidence>
<feature type="coiled-coil region" evidence="10">
    <location>
        <begin position="803"/>
        <end position="837"/>
    </location>
</feature>
<evidence type="ECO:0000256" key="1">
    <source>
        <dbReference type="ARBA" id="ARBA00022475"/>
    </source>
</evidence>
<dbReference type="OrthoDB" id="9765468at2"/>
<dbReference type="GO" id="GO:0043772">
    <property type="term" value="F:acyl-phosphate glycerol-3-phosphate acyltransferase activity"/>
    <property type="evidence" value="ECO:0007669"/>
    <property type="project" value="InterPro"/>
</dbReference>
<reference evidence="15" key="1">
    <citation type="submission" date="2017-05" db="EMBL/GenBank/DDBJ databases">
        <title>Physiological properties and genetic analysis related to exopolysaccharide production of fresh-water unicellular cyanobacterium Aphanothece sacrum, Suizenji Nori, that has been cultured as a food source in Japan.</title>
        <authorList>
            <person name="Kanesaki Y."/>
            <person name="Yoshikawa S."/>
            <person name="Ohki K."/>
        </authorList>
    </citation>
    <scope>NUCLEOTIDE SEQUENCE [LARGE SCALE GENOMIC DNA]</scope>
    <source>
        <strain evidence="15">FPU1</strain>
    </source>
</reference>
<keyword evidence="3" id="KW-0808">Transferase</keyword>
<evidence type="ECO:0000256" key="7">
    <source>
        <dbReference type="ARBA" id="ARBA00023136"/>
    </source>
</evidence>
<dbReference type="Gene3D" id="3.30.1490.20">
    <property type="entry name" value="ATP-grasp fold, A domain"/>
    <property type="match status" value="1"/>
</dbReference>
<evidence type="ECO:0000259" key="13">
    <source>
        <dbReference type="Pfam" id="PF01326"/>
    </source>
</evidence>
<evidence type="ECO:0000256" key="10">
    <source>
        <dbReference type="SAM" id="Coils"/>
    </source>
</evidence>
<dbReference type="AlphaFoldDB" id="A0A401IBI2"/>
<keyword evidence="2" id="KW-0444">Lipid biosynthesis</keyword>
<feature type="transmembrane region" description="Helical" evidence="11">
    <location>
        <begin position="139"/>
        <end position="155"/>
    </location>
</feature>
<evidence type="ECO:0000313" key="14">
    <source>
        <dbReference type="EMBL" id="GBF78638.1"/>
    </source>
</evidence>
<keyword evidence="1" id="KW-1003">Cell membrane</keyword>
<dbReference type="InterPro" id="IPR013815">
    <property type="entry name" value="ATP_grasp_subdomain_1"/>
</dbReference>